<protein>
    <recommendedName>
        <fullName evidence="5">DUF624 domain-containing protein</fullName>
    </recommendedName>
</protein>
<reference evidence="3 4" key="1">
    <citation type="submission" date="2014-07" db="EMBL/GenBank/DDBJ databases">
        <title>Draft genome of Clostridium celerecrescens 152B isolated from sediments associated with methane hydrate from Krishna Godavari basin.</title>
        <authorList>
            <person name="Honkalas V.S."/>
            <person name="Dabir A.P."/>
            <person name="Arora P."/>
            <person name="Dhakephalkar P.K."/>
        </authorList>
    </citation>
    <scope>NUCLEOTIDE SEQUENCE [LARGE SCALE GENOMIC DNA]</scope>
    <source>
        <strain evidence="3 4">152B</strain>
    </source>
</reference>
<evidence type="ECO:0008006" key="5">
    <source>
        <dbReference type="Google" id="ProtNLM"/>
    </source>
</evidence>
<sequence>MFSGFFNYDNPVWRFIGKFGDLIILNILWLICSIPIFTIGASTTAVYYVTLKLVRDDDGYTIRSFFKSFKENFKQSTVIWLILLVVGLILGVDLYFFTRLFTGSGSFRTVMLTVFLAMVLIYAAVFTYIFPLQARFFNTVKRTFFNAFFMSLRHLFRTIGMIAIDGALLAAGFLLMVPPMLMIFMLFGFPLLAFINSYILAPVFNQYIPKVEEEKGEELRPLFADEEEPVSSILMAKGDEHQEEKPESEVTEFIETQDGQD</sequence>
<keyword evidence="2" id="KW-0812">Transmembrane</keyword>
<dbReference type="Pfam" id="PF04854">
    <property type="entry name" value="DUF624"/>
    <property type="match status" value="1"/>
</dbReference>
<dbReference type="OrthoDB" id="9814991at2"/>
<proteinExistence type="predicted"/>
<evidence type="ECO:0000313" key="4">
    <source>
        <dbReference type="Proteomes" id="UP000028525"/>
    </source>
</evidence>
<dbReference type="RefSeq" id="WP_038281414.1">
    <property type="nucleotide sequence ID" value="NZ_JPME01000014.1"/>
</dbReference>
<evidence type="ECO:0000256" key="2">
    <source>
        <dbReference type="SAM" id="Phobius"/>
    </source>
</evidence>
<dbReference type="AlphaFoldDB" id="A0A084JLZ3"/>
<feature type="compositionally biased region" description="Basic and acidic residues" evidence="1">
    <location>
        <begin position="237"/>
        <end position="248"/>
    </location>
</feature>
<keyword evidence="2" id="KW-0472">Membrane</keyword>
<dbReference type="Proteomes" id="UP000028525">
    <property type="component" value="Unassembled WGS sequence"/>
</dbReference>
<dbReference type="STRING" id="29354.IO98_12665"/>
<keyword evidence="4" id="KW-1185">Reference proteome</keyword>
<evidence type="ECO:0000256" key="1">
    <source>
        <dbReference type="SAM" id="MobiDB-lite"/>
    </source>
</evidence>
<dbReference type="InterPro" id="IPR006938">
    <property type="entry name" value="DUF624"/>
</dbReference>
<accession>A0A084JLZ3</accession>
<feature type="transmembrane region" description="Helical" evidence="2">
    <location>
        <begin position="155"/>
        <end position="175"/>
    </location>
</feature>
<feature type="region of interest" description="Disordered" evidence="1">
    <location>
        <begin position="234"/>
        <end position="261"/>
    </location>
</feature>
<feature type="transmembrane region" description="Helical" evidence="2">
    <location>
        <begin position="181"/>
        <end position="201"/>
    </location>
</feature>
<name>A0A084JLZ3_9FIRM</name>
<keyword evidence="2" id="KW-1133">Transmembrane helix</keyword>
<feature type="transmembrane region" description="Helical" evidence="2">
    <location>
        <begin position="77"/>
        <end position="98"/>
    </location>
</feature>
<dbReference type="EMBL" id="JPME01000014">
    <property type="protein sequence ID" value="KEZ89977.1"/>
    <property type="molecule type" value="Genomic_DNA"/>
</dbReference>
<organism evidence="3 4">
    <name type="scientific">Lacrimispora celerecrescens</name>
    <dbReference type="NCBI Taxonomy" id="29354"/>
    <lineage>
        <taxon>Bacteria</taxon>
        <taxon>Bacillati</taxon>
        <taxon>Bacillota</taxon>
        <taxon>Clostridia</taxon>
        <taxon>Lachnospirales</taxon>
        <taxon>Lachnospiraceae</taxon>
        <taxon>Lacrimispora</taxon>
    </lineage>
</organism>
<feature type="transmembrane region" description="Helical" evidence="2">
    <location>
        <begin position="23"/>
        <end position="49"/>
    </location>
</feature>
<evidence type="ECO:0000313" key="3">
    <source>
        <dbReference type="EMBL" id="KEZ89977.1"/>
    </source>
</evidence>
<feature type="transmembrane region" description="Helical" evidence="2">
    <location>
        <begin position="110"/>
        <end position="134"/>
    </location>
</feature>
<gene>
    <name evidence="3" type="ORF">IO98_12665</name>
</gene>
<comment type="caution">
    <text evidence="3">The sequence shown here is derived from an EMBL/GenBank/DDBJ whole genome shotgun (WGS) entry which is preliminary data.</text>
</comment>